<dbReference type="GO" id="GO:0003676">
    <property type="term" value="F:nucleic acid binding"/>
    <property type="evidence" value="ECO:0007669"/>
    <property type="project" value="InterPro"/>
</dbReference>
<name>A0A6C0LKD6_9ZZZZ</name>
<evidence type="ECO:0000313" key="2">
    <source>
        <dbReference type="EMBL" id="QHU31386.1"/>
    </source>
</evidence>
<protein>
    <recommendedName>
        <fullName evidence="1">Tc1-like transposase DDE domain-containing protein</fullName>
    </recommendedName>
</protein>
<dbReference type="InterPro" id="IPR038717">
    <property type="entry name" value="Tc1-like_DDE_dom"/>
</dbReference>
<dbReference type="Gene3D" id="3.30.420.10">
    <property type="entry name" value="Ribonuclease H-like superfamily/Ribonuclease H"/>
    <property type="match status" value="1"/>
</dbReference>
<dbReference type="InterPro" id="IPR012337">
    <property type="entry name" value="RNaseH-like_sf"/>
</dbReference>
<sequence>MKNKYSKLNITRRHISRIIKENYISLKLTKIRHEPIKRFGKDINIKEKIKDFYNEIKNYNIDDIICIDETSINSLQLRHYCYNEVGKRCVVKTNSQEVFKKYTGIFAISINGVEGYELYNKGGIDGDRLLAFLERFINKYKNKVIILDNASSHRNIRVKELINKNNKLIYSVPYQHYTNSIEMFFSLLKSKLQKKQGLYYEDLNNNIKEVIKTIPEDYYKRILNGTYNRQKDYIKKNKVRKYKNYKSAF</sequence>
<accession>A0A6C0LKD6</accession>
<evidence type="ECO:0000259" key="1">
    <source>
        <dbReference type="Pfam" id="PF13358"/>
    </source>
</evidence>
<dbReference type="AlphaFoldDB" id="A0A6C0LKD6"/>
<reference evidence="2" key="1">
    <citation type="journal article" date="2020" name="Nature">
        <title>Giant virus diversity and host interactions through global metagenomics.</title>
        <authorList>
            <person name="Schulz F."/>
            <person name="Roux S."/>
            <person name="Paez-Espino D."/>
            <person name="Jungbluth S."/>
            <person name="Walsh D.A."/>
            <person name="Denef V.J."/>
            <person name="McMahon K.D."/>
            <person name="Konstantinidis K.T."/>
            <person name="Eloe-Fadrosh E.A."/>
            <person name="Kyrpides N.C."/>
            <person name="Woyke T."/>
        </authorList>
    </citation>
    <scope>NUCLEOTIDE SEQUENCE</scope>
    <source>
        <strain evidence="2">GVMAG-M-3300027963-21</strain>
    </source>
</reference>
<feature type="domain" description="Tc1-like transposase DDE" evidence="1">
    <location>
        <begin position="63"/>
        <end position="195"/>
    </location>
</feature>
<organism evidence="2">
    <name type="scientific">viral metagenome</name>
    <dbReference type="NCBI Taxonomy" id="1070528"/>
    <lineage>
        <taxon>unclassified sequences</taxon>
        <taxon>metagenomes</taxon>
        <taxon>organismal metagenomes</taxon>
    </lineage>
</organism>
<dbReference type="Pfam" id="PF13358">
    <property type="entry name" value="DDE_3"/>
    <property type="match status" value="1"/>
</dbReference>
<proteinExistence type="predicted"/>
<dbReference type="InterPro" id="IPR036397">
    <property type="entry name" value="RNaseH_sf"/>
</dbReference>
<dbReference type="SUPFAM" id="SSF53098">
    <property type="entry name" value="Ribonuclease H-like"/>
    <property type="match status" value="1"/>
</dbReference>
<dbReference type="EMBL" id="MN740526">
    <property type="protein sequence ID" value="QHU31386.1"/>
    <property type="molecule type" value="Genomic_DNA"/>
</dbReference>